<protein>
    <submittedName>
        <fullName evidence="3">Carbohydrate-binding domain-containing protein</fullName>
    </submittedName>
</protein>
<feature type="compositionally biased region" description="Low complexity" evidence="1">
    <location>
        <begin position="166"/>
        <end position="181"/>
    </location>
</feature>
<reference evidence="3 4" key="1">
    <citation type="journal article" date="2011" name="Genome Res.">
        <title>Phylogeny-wide analysis of social amoeba genomes highlights ancient origins for complex intercellular communication.</title>
        <authorList>
            <person name="Heidel A.J."/>
            <person name="Lawal H.M."/>
            <person name="Felder M."/>
            <person name="Schilde C."/>
            <person name="Helps N.R."/>
            <person name="Tunggal B."/>
            <person name="Rivero F."/>
            <person name="John U."/>
            <person name="Schleicher M."/>
            <person name="Eichinger L."/>
            <person name="Platzer M."/>
            <person name="Noegel A.A."/>
            <person name="Schaap P."/>
            <person name="Gloeckner G."/>
        </authorList>
    </citation>
    <scope>NUCLEOTIDE SEQUENCE [LARGE SCALE GENOMIC DNA]</scope>
    <source>
        <strain evidence="4">ATCC 26659 / Pp 5 / PN500</strain>
    </source>
</reference>
<accession>D3B0I2</accession>
<dbReference type="InterPro" id="IPR006626">
    <property type="entry name" value="PbH1"/>
</dbReference>
<dbReference type="Gene3D" id="2.160.20.10">
    <property type="entry name" value="Single-stranded right-handed beta-helix, Pectin lyase-like"/>
    <property type="match status" value="2"/>
</dbReference>
<dbReference type="SMART" id="SM00710">
    <property type="entry name" value="PbH1"/>
    <property type="match status" value="10"/>
</dbReference>
<feature type="compositionally biased region" description="Acidic residues" evidence="1">
    <location>
        <begin position="1"/>
        <end position="10"/>
    </location>
</feature>
<evidence type="ECO:0000313" key="4">
    <source>
        <dbReference type="Proteomes" id="UP000001396"/>
    </source>
</evidence>
<dbReference type="GeneID" id="31357326"/>
<organism evidence="3 4">
    <name type="scientific">Heterostelium pallidum (strain ATCC 26659 / Pp 5 / PN500)</name>
    <name type="common">Cellular slime mold</name>
    <name type="synonym">Polysphondylium pallidum</name>
    <dbReference type="NCBI Taxonomy" id="670386"/>
    <lineage>
        <taxon>Eukaryota</taxon>
        <taxon>Amoebozoa</taxon>
        <taxon>Evosea</taxon>
        <taxon>Eumycetozoa</taxon>
        <taxon>Dictyostelia</taxon>
        <taxon>Acytosteliales</taxon>
        <taxon>Acytosteliaceae</taxon>
        <taxon>Heterostelium</taxon>
    </lineage>
</organism>
<dbReference type="InterPro" id="IPR007742">
    <property type="entry name" value="NosD_dom"/>
</dbReference>
<sequence>MYEDMINPEEEFPKSNYYAPPPQNSGGNHYQQQRQQPYPGQQYSGQQQQYSGQPYQSRQQQQYSGGYNHSYSNNINNYPLPHDSPQHVSGGANTSPVNVSVRDRVQQYNNGGGTNQTSQKSSSPINTASNNYYQPTYPNLYTGNGSPRSYSRESHSPSNQTNSPRQQLQQPLQPLQQQQQQYSVRSPYQQHPQQPRANSPNSPNQSRQGAYQYPNAGGAPTVHYSPPSSRTLSSSGGGGGYPPPIPSSVHQTQQQQPTQGYPSNQPPHPYQHPLYQNTSHVPPSQQSHHHPQTQQSSPTKPGQYNYPPVSRNNNNGNNDNYNQYTNSPGYPPPKPSMIPPSPTSAPMLNKQHNPKSPDQCLPKIGSLSLGDPIPGAHGDGIHDDTVAVQAYFNNTAVKQFKIPPGTYLITSPICIFRDNVQLIGSPNVKFVGNFPGWPVLPNSVGFINWEDYLFYLQGDNLVLDTLNMSNLCPNSLSSSAILIYGSGWVMKNCSIDNFNQALVFGKITKSANQKDDTVSYNNIKIFNNKITNVIGIPGGSISFGDGICFFGCQDVTINNNLVSAKPGATPRNGINSGPEGYCRSTNIKYHNNVLRGDWDYPLTTEKGSFLCGIIERGKNIILDGNKIHITGRVNTTEASAITFYGVFNGLIKNNTIVGTSPFGIIVRPSHETGGGIDTVIEQNTIEGEFGNCIFMNGTDNSKIRGNVIFGKDSSGNGIHLWQAKKFEIHENNVDMPKGTACLCSGANDVMVRGNTMMSSLNGFYIGSQSNQVTIENNDLFGVTQSKFGKSDDSTNVVCEKNFGLDK</sequence>
<feature type="compositionally biased region" description="Low complexity" evidence="1">
    <location>
        <begin position="225"/>
        <end position="234"/>
    </location>
</feature>
<dbReference type="Pfam" id="PF05048">
    <property type="entry name" value="NosD"/>
    <property type="match status" value="1"/>
</dbReference>
<evidence type="ECO:0000256" key="1">
    <source>
        <dbReference type="SAM" id="MobiDB-lite"/>
    </source>
</evidence>
<feature type="compositionally biased region" description="Polar residues" evidence="1">
    <location>
        <begin position="182"/>
        <end position="209"/>
    </location>
</feature>
<comment type="caution">
    <text evidence="3">The sequence shown here is derived from an EMBL/GenBank/DDBJ whole genome shotgun (WGS) entry which is preliminary data.</text>
</comment>
<dbReference type="FunCoup" id="D3B0I2">
    <property type="interactions" value="1"/>
</dbReference>
<dbReference type="OMA" id="DGICFFG"/>
<dbReference type="RefSeq" id="XP_020436917.1">
    <property type="nucleotide sequence ID" value="XM_020572800.1"/>
</dbReference>
<feature type="compositionally biased region" description="Low complexity" evidence="1">
    <location>
        <begin position="247"/>
        <end position="259"/>
    </location>
</feature>
<evidence type="ECO:0000259" key="2">
    <source>
        <dbReference type="Pfam" id="PF05048"/>
    </source>
</evidence>
<dbReference type="EMBL" id="ADBJ01000008">
    <property type="protein sequence ID" value="EFA84806.1"/>
    <property type="molecule type" value="Genomic_DNA"/>
</dbReference>
<dbReference type="InterPro" id="IPR012334">
    <property type="entry name" value="Pectin_lyas_fold"/>
</dbReference>
<keyword evidence="4" id="KW-1185">Reference proteome</keyword>
<name>D3B0I2_HETP5</name>
<dbReference type="InterPro" id="IPR011050">
    <property type="entry name" value="Pectin_lyase_fold/virulence"/>
</dbReference>
<feature type="region of interest" description="Disordered" evidence="1">
    <location>
        <begin position="1"/>
        <end position="378"/>
    </location>
</feature>
<feature type="compositionally biased region" description="Polar residues" evidence="1">
    <location>
        <begin position="115"/>
        <end position="149"/>
    </location>
</feature>
<proteinExistence type="predicted"/>
<dbReference type="STRING" id="670386.D3B0I2"/>
<feature type="compositionally biased region" description="Low complexity" evidence="1">
    <location>
        <begin position="271"/>
        <end position="328"/>
    </location>
</feature>
<feature type="domain" description="Periplasmic copper-binding protein NosD beta helix" evidence="2">
    <location>
        <begin position="625"/>
        <end position="781"/>
    </location>
</feature>
<dbReference type="InParanoid" id="D3B0I2"/>
<gene>
    <name evidence="3" type="primary">cnrJ</name>
    <name evidence="3" type="ORF">PPL_01799</name>
</gene>
<feature type="compositionally biased region" description="Pro residues" evidence="1">
    <location>
        <begin position="329"/>
        <end position="343"/>
    </location>
</feature>
<feature type="compositionally biased region" description="Low complexity" evidence="1">
    <location>
        <begin position="30"/>
        <end position="78"/>
    </location>
</feature>
<dbReference type="SUPFAM" id="SSF51126">
    <property type="entry name" value="Pectin lyase-like"/>
    <property type="match status" value="2"/>
</dbReference>
<evidence type="ECO:0000313" key="3">
    <source>
        <dbReference type="EMBL" id="EFA84806.1"/>
    </source>
</evidence>
<feature type="compositionally biased region" description="Polar residues" evidence="1">
    <location>
        <begin position="156"/>
        <end position="165"/>
    </location>
</feature>
<dbReference type="AlphaFoldDB" id="D3B0I2"/>
<dbReference type="Proteomes" id="UP000001396">
    <property type="component" value="Unassembled WGS sequence"/>
</dbReference>